<dbReference type="PANTHER" id="PTHR43581:SF4">
    <property type="entry name" value="ATP_GTP PHOSPHATASE"/>
    <property type="match status" value="1"/>
</dbReference>
<organism evidence="3">
    <name type="scientific">bioreactor metagenome</name>
    <dbReference type="NCBI Taxonomy" id="1076179"/>
    <lineage>
        <taxon>unclassified sequences</taxon>
        <taxon>metagenomes</taxon>
        <taxon>ecological metagenomes</taxon>
    </lineage>
</organism>
<sequence>MILTKLRIWNFRKFHNEGDNPGIEVKFHNGINALIGENDSGKTSIIDAIKIVLQTQSNEFIRISEEDFYCDENGNFENEIKIECIFEKFTEDEAKNFIEWLQFQKDENGNTNYILNVQYRAWKEKNRIFNEFRAGMNEDGYRMDGKARDLLKCTYLRPLRDAAKEMHAGRNSRISQILYSHSLFNSGEEHKLVEILKEANEQIEQYFTDQEGKEVLGSLQDNLKEFLDASSSENAKFVTSNLRLKSILESLSLNISEIQPGLGVQNLLFIAAELLLLNHDDNGGIKLALIEELEAHLHPQAQLRLIDYIQKEYDSSGVQFIISTHSTILASKINVKNALLCKNSKVFSLAPDKTKLQKGDYLFLQRFLDSSKANLFFAQGVIMVEGDAENLLLPVLADLIDFPLSKHGVSIVNVGNTAFLRYSNIFKQADNTKMCIPISVITDCDVVPEVDNDEKIDVKEDETTEAINKKEKKYSEGDIKAFIAPNWTLEYTLALSVLKRKLYKAVLYAEKIQNSDKYSLTKDKIIEVNEKVKSDFENWKNKGYDKYKIAYEIYNNTLLKKNISKAITAQCLASLLQYQIIKTDTEDITEETMFDVDLYQKKIDNDKKRELKSELLGSKKLSYLLDAIKYATRCEDDN</sequence>
<dbReference type="Pfam" id="PF13175">
    <property type="entry name" value="AAA_15"/>
    <property type="match status" value="1"/>
</dbReference>
<evidence type="ECO:0000313" key="3">
    <source>
        <dbReference type="EMBL" id="MPM19192.1"/>
    </source>
</evidence>
<dbReference type="PANTHER" id="PTHR43581">
    <property type="entry name" value="ATP/GTP PHOSPHATASE"/>
    <property type="match status" value="1"/>
</dbReference>
<dbReference type="InterPro" id="IPR051396">
    <property type="entry name" value="Bact_Antivir_Def_Nuclease"/>
</dbReference>
<evidence type="ECO:0000259" key="1">
    <source>
        <dbReference type="Pfam" id="PF13175"/>
    </source>
</evidence>
<proteinExistence type="predicted"/>
<comment type="caution">
    <text evidence="3">The sequence shown here is derived from an EMBL/GenBank/DDBJ whole genome shotgun (WGS) entry which is preliminary data.</text>
</comment>
<evidence type="ECO:0000259" key="2">
    <source>
        <dbReference type="Pfam" id="PF20469"/>
    </source>
</evidence>
<dbReference type="InterPro" id="IPR041685">
    <property type="entry name" value="AAA_GajA/Old/RecF-like"/>
</dbReference>
<dbReference type="EMBL" id="VSSQ01003129">
    <property type="protein sequence ID" value="MPM19192.1"/>
    <property type="molecule type" value="Genomic_DNA"/>
</dbReference>
<dbReference type="Pfam" id="PF20469">
    <property type="entry name" value="OLD-like_TOPRIM"/>
    <property type="match status" value="1"/>
</dbReference>
<gene>
    <name evidence="3" type="ORF">SDC9_65610</name>
</gene>
<name>A0A644XSH1_9ZZZZ</name>
<feature type="domain" description="Endonuclease GajA/Old nuclease/RecF-like AAA" evidence="1">
    <location>
        <begin position="1"/>
        <end position="330"/>
    </location>
</feature>
<dbReference type="AlphaFoldDB" id="A0A644XSH1"/>
<dbReference type="Gene3D" id="3.40.50.300">
    <property type="entry name" value="P-loop containing nucleotide triphosphate hydrolases"/>
    <property type="match status" value="1"/>
</dbReference>
<reference evidence="3" key="1">
    <citation type="submission" date="2019-08" db="EMBL/GenBank/DDBJ databases">
        <authorList>
            <person name="Kucharzyk K."/>
            <person name="Murdoch R.W."/>
            <person name="Higgins S."/>
            <person name="Loffler F."/>
        </authorList>
    </citation>
    <scope>NUCLEOTIDE SEQUENCE</scope>
</reference>
<dbReference type="CDD" id="cd01026">
    <property type="entry name" value="TOPRIM_OLD"/>
    <property type="match status" value="1"/>
</dbReference>
<dbReference type="SUPFAM" id="SSF52540">
    <property type="entry name" value="P-loop containing nucleoside triphosphate hydrolases"/>
    <property type="match status" value="1"/>
</dbReference>
<dbReference type="InterPro" id="IPR034139">
    <property type="entry name" value="TOPRIM_OLD"/>
</dbReference>
<dbReference type="InterPro" id="IPR027417">
    <property type="entry name" value="P-loop_NTPase"/>
</dbReference>
<feature type="domain" description="OLD protein-like TOPRIM" evidence="2">
    <location>
        <begin position="376"/>
        <end position="445"/>
    </location>
</feature>
<protein>
    <submittedName>
        <fullName evidence="3">Uncharacterized protein</fullName>
    </submittedName>
</protein>
<accession>A0A644XSH1</accession>